<comment type="caution">
    <text evidence="2">The sequence shown here is derived from an EMBL/GenBank/DDBJ whole genome shotgun (WGS) entry which is preliminary data.</text>
</comment>
<sequence>MAGVRGRGGGQGRGRGRPRKIQINNFELEEKNDEESKEDNESEAQLTHANKGLGARSQIEEAEGSLLRFELAMKEREVEKEVIKKNESRSQKKINGTVTVIEESKEEDEEESRPA</sequence>
<keyword evidence="3" id="KW-1185">Reference proteome</keyword>
<protein>
    <submittedName>
        <fullName evidence="2">Uncharacterized protein</fullName>
    </submittedName>
</protein>
<name>A0A1J6IBS6_NICAT</name>
<dbReference type="Proteomes" id="UP000187609">
    <property type="component" value="Unassembled WGS sequence"/>
</dbReference>
<organism evidence="2 3">
    <name type="scientific">Nicotiana attenuata</name>
    <name type="common">Coyote tobacco</name>
    <dbReference type="NCBI Taxonomy" id="49451"/>
    <lineage>
        <taxon>Eukaryota</taxon>
        <taxon>Viridiplantae</taxon>
        <taxon>Streptophyta</taxon>
        <taxon>Embryophyta</taxon>
        <taxon>Tracheophyta</taxon>
        <taxon>Spermatophyta</taxon>
        <taxon>Magnoliopsida</taxon>
        <taxon>eudicotyledons</taxon>
        <taxon>Gunneridae</taxon>
        <taxon>Pentapetalae</taxon>
        <taxon>asterids</taxon>
        <taxon>lamiids</taxon>
        <taxon>Solanales</taxon>
        <taxon>Solanaceae</taxon>
        <taxon>Nicotianoideae</taxon>
        <taxon>Nicotianeae</taxon>
        <taxon>Nicotiana</taxon>
    </lineage>
</organism>
<dbReference type="Gramene" id="OIT02026">
    <property type="protein sequence ID" value="OIT02026"/>
    <property type="gene ID" value="A4A49_14122"/>
</dbReference>
<accession>A0A1J6IBS6</accession>
<gene>
    <name evidence="2" type="ORF">A4A49_14122</name>
</gene>
<dbReference type="EMBL" id="MJEQ01037188">
    <property type="protein sequence ID" value="OIT02026.1"/>
    <property type="molecule type" value="Genomic_DNA"/>
</dbReference>
<evidence type="ECO:0000256" key="1">
    <source>
        <dbReference type="SAM" id="MobiDB-lite"/>
    </source>
</evidence>
<proteinExistence type="predicted"/>
<feature type="compositionally biased region" description="Gly residues" evidence="1">
    <location>
        <begin position="1"/>
        <end position="13"/>
    </location>
</feature>
<feature type="region of interest" description="Disordered" evidence="1">
    <location>
        <begin position="1"/>
        <end position="57"/>
    </location>
</feature>
<feature type="compositionally biased region" description="Acidic residues" evidence="1">
    <location>
        <begin position="104"/>
        <end position="115"/>
    </location>
</feature>
<reference evidence="2" key="1">
    <citation type="submission" date="2016-11" db="EMBL/GenBank/DDBJ databases">
        <title>The genome of Nicotiana attenuata.</title>
        <authorList>
            <person name="Xu S."/>
            <person name="Brockmoeller T."/>
            <person name="Gaquerel E."/>
            <person name="Navarro A."/>
            <person name="Kuhl H."/>
            <person name="Gase K."/>
            <person name="Ling Z."/>
            <person name="Zhou W."/>
            <person name="Kreitzer C."/>
            <person name="Stanke M."/>
            <person name="Tang H."/>
            <person name="Lyons E."/>
            <person name="Pandey P."/>
            <person name="Pandey S.P."/>
            <person name="Timmermann B."/>
            <person name="Baldwin I.T."/>
        </authorList>
    </citation>
    <scope>NUCLEOTIDE SEQUENCE [LARGE SCALE GENOMIC DNA]</scope>
    <source>
        <strain evidence="2">UT</strain>
    </source>
</reference>
<feature type="non-terminal residue" evidence="2">
    <location>
        <position position="115"/>
    </location>
</feature>
<feature type="compositionally biased region" description="Acidic residues" evidence="1">
    <location>
        <begin position="30"/>
        <end position="42"/>
    </location>
</feature>
<evidence type="ECO:0000313" key="2">
    <source>
        <dbReference type="EMBL" id="OIT02026.1"/>
    </source>
</evidence>
<dbReference type="AlphaFoldDB" id="A0A1J6IBS6"/>
<evidence type="ECO:0000313" key="3">
    <source>
        <dbReference type="Proteomes" id="UP000187609"/>
    </source>
</evidence>
<feature type="region of interest" description="Disordered" evidence="1">
    <location>
        <begin position="83"/>
        <end position="115"/>
    </location>
</feature>